<sequence length="98" mass="11201">MNEHCLQNDIRLTYSIVLPSQPSSLMMLPKDRCSHKKRDKQKKSSFPPHTKQVFFLLRLGESYVVPKNLSGREWDDVGERGLIDALSRAFHSQSSLSG</sequence>
<proteinExistence type="predicted"/>
<name>A0AAV4N8A8_CAEEX</name>
<dbReference type="Proteomes" id="UP001054945">
    <property type="component" value="Unassembled WGS sequence"/>
</dbReference>
<dbReference type="EMBL" id="BPLR01020553">
    <property type="protein sequence ID" value="GIX79916.1"/>
    <property type="molecule type" value="Genomic_DNA"/>
</dbReference>
<organism evidence="1 2">
    <name type="scientific">Caerostris extrusa</name>
    <name type="common">Bark spider</name>
    <name type="synonym">Caerostris bankana</name>
    <dbReference type="NCBI Taxonomy" id="172846"/>
    <lineage>
        <taxon>Eukaryota</taxon>
        <taxon>Metazoa</taxon>
        <taxon>Ecdysozoa</taxon>
        <taxon>Arthropoda</taxon>
        <taxon>Chelicerata</taxon>
        <taxon>Arachnida</taxon>
        <taxon>Araneae</taxon>
        <taxon>Araneomorphae</taxon>
        <taxon>Entelegynae</taxon>
        <taxon>Araneoidea</taxon>
        <taxon>Araneidae</taxon>
        <taxon>Caerostris</taxon>
    </lineage>
</organism>
<gene>
    <name evidence="1" type="ORF">CEXT_191211</name>
</gene>
<comment type="caution">
    <text evidence="1">The sequence shown here is derived from an EMBL/GenBank/DDBJ whole genome shotgun (WGS) entry which is preliminary data.</text>
</comment>
<reference evidence="1 2" key="1">
    <citation type="submission" date="2021-06" db="EMBL/GenBank/DDBJ databases">
        <title>Caerostris extrusa draft genome.</title>
        <authorList>
            <person name="Kono N."/>
            <person name="Arakawa K."/>
        </authorList>
    </citation>
    <scope>NUCLEOTIDE SEQUENCE [LARGE SCALE GENOMIC DNA]</scope>
</reference>
<evidence type="ECO:0000313" key="1">
    <source>
        <dbReference type="EMBL" id="GIX79916.1"/>
    </source>
</evidence>
<evidence type="ECO:0000313" key="2">
    <source>
        <dbReference type="Proteomes" id="UP001054945"/>
    </source>
</evidence>
<protein>
    <submittedName>
        <fullName evidence="1">Uncharacterized protein</fullName>
    </submittedName>
</protein>
<dbReference type="AlphaFoldDB" id="A0AAV4N8A8"/>
<accession>A0AAV4N8A8</accession>
<keyword evidence="2" id="KW-1185">Reference proteome</keyword>